<keyword evidence="3" id="KW-0813">Transport</keyword>
<evidence type="ECO:0000256" key="8">
    <source>
        <dbReference type="SAM" id="Phobius"/>
    </source>
</evidence>
<feature type="transmembrane region" description="Helical" evidence="8">
    <location>
        <begin position="178"/>
        <end position="198"/>
    </location>
</feature>
<feature type="transmembrane region" description="Helical" evidence="8">
    <location>
        <begin position="57"/>
        <end position="82"/>
    </location>
</feature>
<dbReference type="GO" id="GO:0005886">
    <property type="term" value="C:plasma membrane"/>
    <property type="evidence" value="ECO:0007669"/>
    <property type="project" value="UniProtKB-SubCell"/>
</dbReference>
<keyword evidence="6 8" id="KW-1133">Transmembrane helix</keyword>
<reference evidence="9" key="2">
    <citation type="submission" date="2021-09" db="EMBL/GenBank/DDBJ databases">
        <authorList>
            <person name="Gilroy R."/>
        </authorList>
    </citation>
    <scope>NUCLEOTIDE SEQUENCE</scope>
    <source>
        <strain evidence="9">1277</strain>
    </source>
</reference>
<sequence>MHDILLQVEHLITKVSDAIWPVFLPFILVVGAIMSVRSIVIIQKKATEPAKLNMKNVIGPASISLGAMIGTGAIIGVLGALSKLSSNGQANIEAMAVWALIGSLIMLPVSYSETLNSKIMGKTPKEYIGDLINPKLGILYAVCFVALAVFGFGGFQFSGIDSVAATIMNNKFGVELSLVQRYLFIVVPVILVVGALVLSKKHELFMGAMTYMIGTAVAGYFIFFTIFVVKTYDYIPTFFQGMIEGMKNPVNAMMGVPLGFILGMQKVIQTAETGLGALAMAAQESDSKPREAAMISLIPTAVTIFVSIVVTSYIASYGVEVGTLALLNADGTAADTVTRLGGYFKTAEHVVGIFGLVVLSAFTVLSALTTILGSFYYTTKLFKNNSANKNIAIYLVLIIAAGTLAVFGANVVFEAVDLLLFVLSGINVTALAIFTFKHWEVYKLNNNKEDKIAA</sequence>
<evidence type="ECO:0000313" key="10">
    <source>
        <dbReference type="Proteomes" id="UP000776700"/>
    </source>
</evidence>
<keyword evidence="4" id="KW-1003">Cell membrane</keyword>
<feature type="transmembrane region" description="Helical" evidence="8">
    <location>
        <begin position="136"/>
        <end position="158"/>
    </location>
</feature>
<evidence type="ECO:0000256" key="3">
    <source>
        <dbReference type="ARBA" id="ARBA00022448"/>
    </source>
</evidence>
<feature type="transmembrane region" description="Helical" evidence="8">
    <location>
        <begin position="18"/>
        <end position="36"/>
    </location>
</feature>
<dbReference type="PANTHER" id="PTHR30330">
    <property type="entry name" value="AGSS FAMILY TRANSPORTER, SODIUM-ALANINE"/>
    <property type="match status" value="1"/>
</dbReference>
<evidence type="ECO:0000256" key="4">
    <source>
        <dbReference type="ARBA" id="ARBA00022475"/>
    </source>
</evidence>
<evidence type="ECO:0000256" key="5">
    <source>
        <dbReference type="ARBA" id="ARBA00022692"/>
    </source>
</evidence>
<comment type="similarity">
    <text evidence="2">Belongs to the alanine or glycine:cation symporter (AGCS) (TC 2.A.25) family.</text>
</comment>
<keyword evidence="5 8" id="KW-0812">Transmembrane</keyword>
<evidence type="ECO:0000256" key="2">
    <source>
        <dbReference type="ARBA" id="ARBA00009261"/>
    </source>
</evidence>
<dbReference type="AlphaFoldDB" id="A0A921N0T3"/>
<reference evidence="9" key="1">
    <citation type="journal article" date="2021" name="PeerJ">
        <title>Extensive microbial diversity within the chicken gut microbiome revealed by metagenomics and culture.</title>
        <authorList>
            <person name="Gilroy R."/>
            <person name="Ravi A."/>
            <person name="Getino M."/>
            <person name="Pursley I."/>
            <person name="Horton D.L."/>
            <person name="Alikhan N.F."/>
            <person name="Baker D."/>
            <person name="Gharbi K."/>
            <person name="Hall N."/>
            <person name="Watson M."/>
            <person name="Adriaenssens E.M."/>
            <person name="Foster-Nyarko E."/>
            <person name="Jarju S."/>
            <person name="Secka A."/>
            <person name="Antonio M."/>
            <person name="Oren A."/>
            <person name="Chaudhuri R.R."/>
            <person name="La Ragione R."/>
            <person name="Hildebrand F."/>
            <person name="Pallen M.J."/>
        </authorList>
    </citation>
    <scope>NUCLEOTIDE SEQUENCE</scope>
    <source>
        <strain evidence="9">1277</strain>
    </source>
</reference>
<comment type="subcellular location">
    <subcellularLocation>
        <location evidence="1">Cell membrane</location>
        <topology evidence="1">Multi-pass membrane protein</topology>
    </subcellularLocation>
</comment>
<evidence type="ECO:0000256" key="7">
    <source>
        <dbReference type="ARBA" id="ARBA00023136"/>
    </source>
</evidence>
<feature type="transmembrane region" description="Helical" evidence="8">
    <location>
        <begin position="391"/>
        <end position="412"/>
    </location>
</feature>
<gene>
    <name evidence="9" type="ORF">K8V90_04130</name>
</gene>
<dbReference type="InterPro" id="IPR001463">
    <property type="entry name" value="Na/Ala_symport"/>
</dbReference>
<feature type="transmembrane region" description="Helical" evidence="8">
    <location>
        <begin position="210"/>
        <end position="232"/>
    </location>
</feature>
<feature type="transmembrane region" description="Helical" evidence="8">
    <location>
        <begin position="418"/>
        <end position="436"/>
    </location>
</feature>
<evidence type="ECO:0008006" key="11">
    <source>
        <dbReference type="Google" id="ProtNLM"/>
    </source>
</evidence>
<comment type="caution">
    <text evidence="9">The sequence shown here is derived from an EMBL/GenBank/DDBJ whole genome shotgun (WGS) entry which is preliminary data.</text>
</comment>
<feature type="transmembrane region" description="Helical" evidence="8">
    <location>
        <begin position="353"/>
        <end position="379"/>
    </location>
</feature>
<proteinExistence type="inferred from homology"/>
<evidence type="ECO:0000313" key="9">
    <source>
        <dbReference type="EMBL" id="HJG96275.1"/>
    </source>
</evidence>
<evidence type="ECO:0000256" key="6">
    <source>
        <dbReference type="ARBA" id="ARBA00022989"/>
    </source>
</evidence>
<feature type="transmembrane region" description="Helical" evidence="8">
    <location>
        <begin position="94"/>
        <end position="115"/>
    </location>
</feature>
<name>A0A921N0T3_9FIRM</name>
<organism evidence="9 10">
    <name type="scientific">Romboutsia timonensis</name>
    <dbReference type="NCBI Taxonomy" id="1776391"/>
    <lineage>
        <taxon>Bacteria</taxon>
        <taxon>Bacillati</taxon>
        <taxon>Bacillota</taxon>
        <taxon>Clostridia</taxon>
        <taxon>Peptostreptococcales</taxon>
        <taxon>Peptostreptococcaceae</taxon>
        <taxon>Romboutsia</taxon>
    </lineage>
</organism>
<dbReference type="Proteomes" id="UP000776700">
    <property type="component" value="Unassembled WGS sequence"/>
</dbReference>
<feature type="transmembrane region" description="Helical" evidence="8">
    <location>
        <begin position="292"/>
        <end position="315"/>
    </location>
</feature>
<keyword evidence="7 8" id="KW-0472">Membrane</keyword>
<dbReference type="EMBL" id="DYUB01000135">
    <property type="protein sequence ID" value="HJG96275.1"/>
    <property type="molecule type" value="Genomic_DNA"/>
</dbReference>
<protein>
    <recommendedName>
        <fullName evidence="11">Sodium:alanine symporter family protein</fullName>
    </recommendedName>
</protein>
<dbReference type="GO" id="GO:0005283">
    <property type="term" value="F:amino acid:sodium symporter activity"/>
    <property type="evidence" value="ECO:0007669"/>
    <property type="project" value="InterPro"/>
</dbReference>
<accession>A0A921N0T3</accession>
<evidence type="ECO:0000256" key="1">
    <source>
        <dbReference type="ARBA" id="ARBA00004651"/>
    </source>
</evidence>
<dbReference type="PANTHER" id="PTHR30330:SF7">
    <property type="entry name" value="SODIUM_PROTON-DEPENDENT ALANINE CARRIER PROTEIN YRBD-RELATED"/>
    <property type="match status" value="1"/>
</dbReference>